<dbReference type="AlphaFoldDB" id="A0A0B0HCA4"/>
<evidence type="ECO:0000259" key="1">
    <source>
        <dbReference type="Pfam" id="PF09361"/>
    </source>
</evidence>
<dbReference type="Proteomes" id="UP000030856">
    <property type="component" value="Unassembled WGS sequence"/>
</dbReference>
<protein>
    <submittedName>
        <fullName evidence="2">Phasin</fullName>
    </submittedName>
</protein>
<comment type="caution">
    <text evidence="2">The sequence shown here is derived from an EMBL/GenBank/DDBJ whole genome shotgun (WGS) entry which is preliminary data.</text>
</comment>
<dbReference type="Pfam" id="PF09361">
    <property type="entry name" value="Phasin_2"/>
    <property type="match status" value="1"/>
</dbReference>
<dbReference type="STRING" id="2340.JV46_12980"/>
<reference evidence="3 5" key="2">
    <citation type="submission" date="2016-11" db="EMBL/GenBank/DDBJ databases">
        <title>Mixed transmission modes and dynamic genome evolution in an obligate animal-bacterial symbiosis.</title>
        <authorList>
            <person name="Russell S.L."/>
            <person name="Corbett-Detig R.B."/>
            <person name="Cavanaugh C.M."/>
        </authorList>
    </citation>
    <scope>NUCLEOTIDE SEQUENCE [LARGE SCALE GENOMIC DNA]</scope>
    <source>
        <strain evidence="3">MA-KB16</strain>
    </source>
</reference>
<dbReference type="EMBL" id="JRAA01000001">
    <property type="protein sequence ID" value="KHF25504.1"/>
    <property type="molecule type" value="Genomic_DNA"/>
</dbReference>
<dbReference type="RefSeq" id="WP_043115161.1">
    <property type="nucleotide sequence ID" value="NZ_JRAA01000001.1"/>
</dbReference>
<dbReference type="NCBIfam" id="TIGR01841">
    <property type="entry name" value="phasin"/>
    <property type="match status" value="1"/>
</dbReference>
<name>A0A0B0HCA4_SOVGS</name>
<dbReference type="Proteomes" id="UP000190962">
    <property type="component" value="Unassembled WGS sequence"/>
</dbReference>
<feature type="domain" description="Phasin" evidence="1">
    <location>
        <begin position="10"/>
        <end position="106"/>
    </location>
</feature>
<evidence type="ECO:0000313" key="4">
    <source>
        <dbReference type="Proteomes" id="UP000030856"/>
    </source>
</evidence>
<evidence type="ECO:0000313" key="3">
    <source>
        <dbReference type="EMBL" id="OOY35336.1"/>
    </source>
</evidence>
<accession>A0A0B0HCA4</accession>
<sequence length="125" mass="13731">MNTQWIELTNKMTEDMYSAFKKLAETNVATMQDLVEKQAEMVSSCVESAQENAEKLSSVKDVKEAMSLQSEIVRSCGEKMVGNYKEVTAMLKDAQEGISSLVEENVKTAEANVEKVTAAAKQKAA</sequence>
<proteinExistence type="predicted"/>
<keyword evidence="4" id="KW-1185">Reference proteome</keyword>
<organism evidence="2 4">
    <name type="scientific">Solemya velum gill symbiont</name>
    <dbReference type="NCBI Taxonomy" id="2340"/>
    <lineage>
        <taxon>Bacteria</taxon>
        <taxon>Pseudomonadati</taxon>
        <taxon>Pseudomonadota</taxon>
        <taxon>Gammaproteobacteria</taxon>
        <taxon>sulfur-oxidizing symbionts</taxon>
    </lineage>
</organism>
<evidence type="ECO:0000313" key="2">
    <source>
        <dbReference type="EMBL" id="KHF25504.1"/>
    </source>
</evidence>
<dbReference type="EMBL" id="MPNX01000005">
    <property type="protein sequence ID" value="OOY35336.1"/>
    <property type="molecule type" value="Genomic_DNA"/>
</dbReference>
<dbReference type="InterPro" id="IPR010127">
    <property type="entry name" value="Phasin_subfam-1"/>
</dbReference>
<reference evidence="2 4" key="1">
    <citation type="journal article" date="2014" name="BMC Genomics">
        <title>The genome of the intracellular bacterium of the coastal bivalve, Solemya velum: a blueprint for thriving in and out of symbiosis.</title>
        <authorList>
            <person name="Dmytrenko O."/>
            <person name="Russell S.L."/>
            <person name="Loo W.T."/>
            <person name="Fontanez K.M."/>
            <person name="Liao L."/>
            <person name="Roeselers G."/>
            <person name="Sharma R."/>
            <person name="Stewart F.J."/>
            <person name="Newton I.L."/>
            <person name="Woyke T."/>
            <person name="Wu D."/>
            <person name="Lang J.M."/>
            <person name="Eisen J.A."/>
            <person name="Cavanaugh C.M."/>
        </authorList>
    </citation>
    <scope>NUCLEOTIDE SEQUENCE [LARGE SCALE GENOMIC DNA]</scope>
    <source>
        <strain evidence="2 4">WH</strain>
    </source>
</reference>
<evidence type="ECO:0000313" key="5">
    <source>
        <dbReference type="Proteomes" id="UP000190962"/>
    </source>
</evidence>
<dbReference type="OrthoDB" id="5625138at2"/>
<dbReference type="InterPro" id="IPR018968">
    <property type="entry name" value="Phasin"/>
</dbReference>
<gene>
    <name evidence="3" type="ORF">BOV88_05225</name>
    <name evidence="2" type="ORF">JV46_12980</name>
</gene>